<accession>A0ACC2RTX7</accession>
<keyword evidence="2" id="KW-1185">Reference proteome</keyword>
<evidence type="ECO:0000313" key="1">
    <source>
        <dbReference type="EMBL" id="KAJ9053483.1"/>
    </source>
</evidence>
<protein>
    <submittedName>
        <fullName evidence="1">Fatty acid synthase alpha subunit Lsd1</fullName>
        <ecNumber evidence="1">2.3.1.86</ecNumber>
    </submittedName>
</protein>
<keyword evidence="1" id="KW-0012">Acyltransferase</keyword>
<proteinExistence type="predicted"/>
<name>A0ACC2RTX7_9FUNG</name>
<comment type="caution">
    <text evidence="1">The sequence shown here is derived from an EMBL/GenBank/DDBJ whole genome shotgun (WGS) entry which is preliminary data.</text>
</comment>
<dbReference type="Proteomes" id="UP001165960">
    <property type="component" value="Unassembled WGS sequence"/>
</dbReference>
<evidence type="ECO:0000313" key="2">
    <source>
        <dbReference type="Proteomes" id="UP001165960"/>
    </source>
</evidence>
<organism evidence="1 2">
    <name type="scientific">Entomophthora muscae</name>
    <dbReference type="NCBI Taxonomy" id="34485"/>
    <lineage>
        <taxon>Eukaryota</taxon>
        <taxon>Fungi</taxon>
        <taxon>Fungi incertae sedis</taxon>
        <taxon>Zoopagomycota</taxon>
        <taxon>Entomophthoromycotina</taxon>
        <taxon>Entomophthoromycetes</taxon>
        <taxon>Entomophthorales</taxon>
        <taxon>Entomophthoraceae</taxon>
        <taxon>Entomophthora</taxon>
    </lineage>
</organism>
<sequence length="143" mass="16367">MLAIYNLQLGEVKQLFKIINHHLSREHKIFIELLNDSHSSAFVVHPQSLNGINLVLYKIKAFGSLDIFCAPHSEYRDNPSFCFLYITPPFHSKNLAKAPKKIFLDAAKHILEFNKKEVSTPMLITEDGHDLTKSSCLIEDFIN</sequence>
<keyword evidence="1" id="KW-0808">Transferase</keyword>
<reference evidence="1" key="1">
    <citation type="submission" date="2022-04" db="EMBL/GenBank/DDBJ databases">
        <title>Genome of the entomopathogenic fungus Entomophthora muscae.</title>
        <authorList>
            <person name="Elya C."/>
            <person name="Lovett B.R."/>
            <person name="Lee E."/>
            <person name="Macias A.M."/>
            <person name="Hajek A.E."/>
            <person name="De Bivort B.L."/>
            <person name="Kasson M.T."/>
            <person name="De Fine Licht H.H."/>
            <person name="Stajich J.E."/>
        </authorList>
    </citation>
    <scope>NUCLEOTIDE SEQUENCE</scope>
    <source>
        <strain evidence="1">Berkeley</strain>
    </source>
</reference>
<dbReference type="EMBL" id="QTSX02006516">
    <property type="protein sequence ID" value="KAJ9053483.1"/>
    <property type="molecule type" value="Genomic_DNA"/>
</dbReference>
<gene>
    <name evidence="1" type="primary">fas2_9</name>
    <name evidence="1" type="ORF">DSO57_1023870</name>
</gene>
<dbReference type="EC" id="2.3.1.86" evidence="1"/>